<dbReference type="CDD" id="cd04470">
    <property type="entry name" value="S1_EF-P_repeat_1"/>
    <property type="match status" value="1"/>
</dbReference>
<dbReference type="NCBIfam" id="TIGR00038">
    <property type="entry name" value="efp"/>
    <property type="match status" value="1"/>
</dbReference>
<dbReference type="PIRSF" id="PIRSF005901">
    <property type="entry name" value="EF-P"/>
    <property type="match status" value="1"/>
</dbReference>
<dbReference type="SMART" id="SM01185">
    <property type="entry name" value="EFP"/>
    <property type="match status" value="1"/>
</dbReference>
<dbReference type="NCBIfam" id="NF001810">
    <property type="entry name" value="PRK00529.1"/>
    <property type="match status" value="1"/>
</dbReference>
<evidence type="ECO:0000256" key="8">
    <source>
        <dbReference type="NCBIfam" id="TIGR00038"/>
    </source>
</evidence>
<dbReference type="Pfam" id="PF01132">
    <property type="entry name" value="EFP"/>
    <property type="match status" value="1"/>
</dbReference>
<dbReference type="FunFam" id="2.40.50.140:FF:000004">
    <property type="entry name" value="Elongation factor P"/>
    <property type="match status" value="1"/>
</dbReference>
<organism evidence="12 13">
    <name type="scientific">Streptobacillus felis</name>
    <dbReference type="NCBI Taxonomy" id="1384509"/>
    <lineage>
        <taxon>Bacteria</taxon>
        <taxon>Fusobacteriati</taxon>
        <taxon>Fusobacteriota</taxon>
        <taxon>Fusobacteriia</taxon>
        <taxon>Fusobacteriales</taxon>
        <taxon>Leptotrichiaceae</taxon>
        <taxon>Streptobacillus</taxon>
    </lineage>
</organism>
<evidence type="ECO:0000313" key="12">
    <source>
        <dbReference type="EMBL" id="NYV27315.1"/>
    </source>
</evidence>
<dbReference type="SUPFAM" id="SSF50249">
    <property type="entry name" value="Nucleic acid-binding proteins"/>
    <property type="match status" value="2"/>
</dbReference>
<dbReference type="PANTHER" id="PTHR30053">
    <property type="entry name" value="ELONGATION FACTOR P"/>
    <property type="match status" value="1"/>
</dbReference>
<comment type="caution">
    <text evidence="12">The sequence shown here is derived from an EMBL/GenBank/DDBJ whole genome shotgun (WGS) entry which is preliminary data.</text>
</comment>
<keyword evidence="6 7" id="KW-0648">Protein biosynthesis</keyword>
<accession>A0A7Z0PFM6</accession>
<dbReference type="HAMAP" id="MF_00141">
    <property type="entry name" value="EF_P"/>
    <property type="match status" value="1"/>
</dbReference>
<evidence type="ECO:0000256" key="3">
    <source>
        <dbReference type="ARBA" id="ARBA00009479"/>
    </source>
</evidence>
<dbReference type="InterPro" id="IPR001059">
    <property type="entry name" value="Transl_elong_P/YeiP_cen"/>
</dbReference>
<dbReference type="UniPathway" id="UPA00345"/>
<evidence type="ECO:0000256" key="7">
    <source>
        <dbReference type="HAMAP-Rule" id="MF_00141"/>
    </source>
</evidence>
<dbReference type="Gene3D" id="2.30.30.30">
    <property type="match status" value="1"/>
</dbReference>
<reference evidence="12 13" key="1">
    <citation type="submission" date="2020-05" db="EMBL/GenBank/DDBJ databases">
        <title>Streptobacillus felis strain LHL191014123.</title>
        <authorList>
            <person name="Fawzy A."/>
            <person name="Rau J."/>
            <person name="Risse K."/>
            <person name="Schauerte N."/>
            <person name="Geiger C."/>
            <person name="Blom J."/>
            <person name="Imirzalioglu C."/>
            <person name="Falgenhauer J."/>
            <person name="Bach A."/>
            <person name="Herden C."/>
            <person name="Eisenberg T."/>
        </authorList>
    </citation>
    <scope>NUCLEOTIDE SEQUENCE [LARGE SCALE GENOMIC DNA]</scope>
    <source>
        <strain evidence="12 13">LHL191014123</strain>
    </source>
</reference>
<comment type="pathway">
    <text evidence="2 7">Protein biosynthesis; polypeptide chain elongation.</text>
</comment>
<dbReference type="EMBL" id="JABMKT010000001">
    <property type="protein sequence ID" value="NYV27315.1"/>
    <property type="molecule type" value="Genomic_DNA"/>
</dbReference>
<dbReference type="PANTHER" id="PTHR30053:SF12">
    <property type="entry name" value="ELONGATION FACTOR P (EF-P) FAMILY PROTEIN"/>
    <property type="match status" value="1"/>
</dbReference>
<evidence type="ECO:0000256" key="6">
    <source>
        <dbReference type="ARBA" id="ARBA00022917"/>
    </source>
</evidence>
<dbReference type="GO" id="GO:0005829">
    <property type="term" value="C:cytosol"/>
    <property type="evidence" value="ECO:0007669"/>
    <property type="project" value="UniProtKB-ARBA"/>
</dbReference>
<dbReference type="Gene3D" id="2.40.50.140">
    <property type="entry name" value="Nucleic acid-binding proteins"/>
    <property type="match status" value="2"/>
</dbReference>
<dbReference type="InterPro" id="IPR014722">
    <property type="entry name" value="Rib_uL2_dom2"/>
</dbReference>
<comment type="function">
    <text evidence="7">Involved in peptide bond synthesis. Stimulates efficient translation and peptide-bond synthesis on native or reconstituted 70S ribosomes in vitro. Probably functions indirectly by altering the affinity of the ribosome for aminoacyl-tRNA, thus increasing their reactivity as acceptors for peptidyl transferase.</text>
</comment>
<dbReference type="CDD" id="cd05794">
    <property type="entry name" value="S1_EF-P_repeat_2"/>
    <property type="match status" value="1"/>
</dbReference>
<dbReference type="FunFam" id="2.40.50.140:FF:000009">
    <property type="entry name" value="Elongation factor P"/>
    <property type="match status" value="1"/>
</dbReference>
<dbReference type="PROSITE" id="PS01275">
    <property type="entry name" value="EFP"/>
    <property type="match status" value="1"/>
</dbReference>
<dbReference type="InterPro" id="IPR013185">
    <property type="entry name" value="Transl_elong_KOW-like"/>
</dbReference>
<keyword evidence="4 7" id="KW-0963">Cytoplasm</keyword>
<dbReference type="Pfam" id="PF08207">
    <property type="entry name" value="EFP_N"/>
    <property type="match status" value="1"/>
</dbReference>
<proteinExistence type="inferred from homology"/>
<dbReference type="RefSeq" id="WP_180135227.1">
    <property type="nucleotide sequence ID" value="NZ_JABMKT010000001.1"/>
</dbReference>
<dbReference type="InterPro" id="IPR020599">
    <property type="entry name" value="Transl_elong_fac_P/YeiP"/>
</dbReference>
<sequence length="190" mass="21709">MKAAMELRQGNVYVKENVPYLILKADRHQSTSGKKARAAEMKFKIKDLISGKVQEITVLSTEMMNDIILDRAQMQFLYQMDGEFFFMNQETFEQMTLTEDDLGDATDFLVDEMVIQVLLYEERAVGVELPNTVVREITYTEPGLKGDTIGRATKPATIETGYQLQVPLFCNIGDKIRIDTRTGEYMERAN</sequence>
<dbReference type="InterPro" id="IPR013852">
    <property type="entry name" value="Transl_elong_P/YeiP_CS"/>
</dbReference>
<evidence type="ECO:0000256" key="9">
    <source>
        <dbReference type="RuleBase" id="RU004389"/>
    </source>
</evidence>
<dbReference type="GO" id="GO:0043043">
    <property type="term" value="P:peptide biosynthetic process"/>
    <property type="evidence" value="ECO:0007669"/>
    <property type="project" value="InterPro"/>
</dbReference>
<feature type="domain" description="Elongation factor P C-terminal" evidence="10">
    <location>
        <begin position="133"/>
        <end position="188"/>
    </location>
</feature>
<gene>
    <name evidence="7 12" type="primary">efp</name>
    <name evidence="12" type="ORF">HP397_00540</name>
</gene>
<name>A0A7Z0PFM6_9FUSO</name>
<evidence type="ECO:0000313" key="13">
    <source>
        <dbReference type="Proteomes" id="UP000526184"/>
    </source>
</evidence>
<protein>
    <recommendedName>
        <fullName evidence="7 8">Elongation factor P</fullName>
        <shortName evidence="7">EF-P</shortName>
    </recommendedName>
</protein>
<keyword evidence="13" id="KW-1185">Reference proteome</keyword>
<dbReference type="InterPro" id="IPR008991">
    <property type="entry name" value="Translation_prot_SH3-like_sf"/>
</dbReference>
<comment type="subcellular location">
    <subcellularLocation>
        <location evidence="1 7">Cytoplasm</location>
    </subcellularLocation>
</comment>
<dbReference type="InterPro" id="IPR011768">
    <property type="entry name" value="Transl_elongation_fac_P"/>
</dbReference>
<dbReference type="SUPFAM" id="SSF50104">
    <property type="entry name" value="Translation proteins SH3-like domain"/>
    <property type="match status" value="1"/>
</dbReference>
<evidence type="ECO:0000256" key="2">
    <source>
        <dbReference type="ARBA" id="ARBA00004815"/>
    </source>
</evidence>
<evidence type="ECO:0000256" key="5">
    <source>
        <dbReference type="ARBA" id="ARBA00022768"/>
    </source>
</evidence>
<evidence type="ECO:0000256" key="4">
    <source>
        <dbReference type="ARBA" id="ARBA00022490"/>
    </source>
</evidence>
<dbReference type="AlphaFoldDB" id="A0A7Z0PFM6"/>
<dbReference type="InterPro" id="IPR012340">
    <property type="entry name" value="NA-bd_OB-fold"/>
</dbReference>
<feature type="domain" description="Translation elongation factor P/YeiP central" evidence="11">
    <location>
        <begin position="71"/>
        <end position="125"/>
    </location>
</feature>
<evidence type="ECO:0000259" key="10">
    <source>
        <dbReference type="SMART" id="SM00841"/>
    </source>
</evidence>
<dbReference type="InterPro" id="IPR015365">
    <property type="entry name" value="Elong-fact-P_C"/>
</dbReference>
<dbReference type="GO" id="GO:0003746">
    <property type="term" value="F:translation elongation factor activity"/>
    <property type="evidence" value="ECO:0007669"/>
    <property type="project" value="UniProtKB-UniRule"/>
</dbReference>
<evidence type="ECO:0000256" key="1">
    <source>
        <dbReference type="ARBA" id="ARBA00004496"/>
    </source>
</evidence>
<keyword evidence="5 7" id="KW-0251">Elongation factor</keyword>
<comment type="similarity">
    <text evidence="3 7 9">Belongs to the elongation factor P family.</text>
</comment>
<evidence type="ECO:0000259" key="11">
    <source>
        <dbReference type="SMART" id="SM01185"/>
    </source>
</evidence>
<dbReference type="Proteomes" id="UP000526184">
    <property type="component" value="Unassembled WGS sequence"/>
</dbReference>
<dbReference type="SMART" id="SM00841">
    <property type="entry name" value="Elong-fact-P_C"/>
    <property type="match status" value="1"/>
</dbReference>
<dbReference type="Pfam" id="PF09285">
    <property type="entry name" value="Elong-fact-P_C"/>
    <property type="match status" value="1"/>
</dbReference>